<name>A0A382TP03_9ZZZZ</name>
<feature type="non-terminal residue" evidence="1">
    <location>
        <position position="171"/>
    </location>
</feature>
<evidence type="ECO:0000313" key="1">
    <source>
        <dbReference type="EMBL" id="SVD23495.1"/>
    </source>
</evidence>
<reference evidence="1" key="1">
    <citation type="submission" date="2018-05" db="EMBL/GenBank/DDBJ databases">
        <authorList>
            <person name="Lanie J.A."/>
            <person name="Ng W.-L."/>
            <person name="Kazmierczak K.M."/>
            <person name="Andrzejewski T.M."/>
            <person name="Davidsen T.M."/>
            <person name="Wayne K.J."/>
            <person name="Tettelin H."/>
            <person name="Glass J.I."/>
            <person name="Rusch D."/>
            <person name="Podicherti R."/>
            <person name="Tsui H.-C.T."/>
            <person name="Winkler M.E."/>
        </authorList>
    </citation>
    <scope>NUCLEOTIDE SEQUENCE</scope>
</reference>
<sequence length="171" mass="18181">MKNNIKFLLLSCLILSTDIFAAVTGPGTRETYTLHYGFTVRQLDLCTDWACTAPFNAFTGSQYLAVNTAGVIPAYGEISVNLPNSGTYSHVRVTVDNAFVLNGYSARSESGGSEYCATGYGSTTYSTMAAAKAAATDETVTTVLSKWLKEGTGVDAAGYGWIMYGARADQT</sequence>
<dbReference type="EMBL" id="UINC01137887">
    <property type="protein sequence ID" value="SVD23495.1"/>
    <property type="molecule type" value="Genomic_DNA"/>
</dbReference>
<protein>
    <submittedName>
        <fullName evidence="1">Uncharacterized protein</fullName>
    </submittedName>
</protein>
<organism evidence="1">
    <name type="scientific">marine metagenome</name>
    <dbReference type="NCBI Taxonomy" id="408172"/>
    <lineage>
        <taxon>unclassified sequences</taxon>
        <taxon>metagenomes</taxon>
        <taxon>ecological metagenomes</taxon>
    </lineage>
</organism>
<accession>A0A382TP03</accession>
<dbReference type="AlphaFoldDB" id="A0A382TP03"/>
<proteinExistence type="predicted"/>
<gene>
    <name evidence="1" type="ORF">METZ01_LOCUS376349</name>
</gene>